<dbReference type="RefSeq" id="WP_002944298.1">
    <property type="nucleotide sequence ID" value="NZ_JARQZE010000019.1"/>
</dbReference>
<evidence type="ECO:0000259" key="2">
    <source>
        <dbReference type="Pfam" id="PF09084"/>
    </source>
</evidence>
<gene>
    <name evidence="3" type="ORF">ACFQ4M_19215</name>
</gene>
<dbReference type="EMBL" id="JBHTMC010000036">
    <property type="protein sequence ID" value="MFD1265711.1"/>
    <property type="molecule type" value="Genomic_DNA"/>
</dbReference>
<accession>A0ABW3WIP9</accession>
<name>A0ABW3WIP9_9RHOO</name>
<evidence type="ECO:0000313" key="3">
    <source>
        <dbReference type="EMBL" id="MFD1265711.1"/>
    </source>
</evidence>
<dbReference type="SUPFAM" id="SSF53850">
    <property type="entry name" value="Periplasmic binding protein-like II"/>
    <property type="match status" value="1"/>
</dbReference>
<dbReference type="Proteomes" id="UP001597158">
    <property type="component" value="Unassembled WGS sequence"/>
</dbReference>
<dbReference type="InterPro" id="IPR015168">
    <property type="entry name" value="SsuA/THI5"/>
</dbReference>
<feature type="chain" id="PRO_5047462484" evidence="1">
    <location>
        <begin position="25"/>
        <end position="333"/>
    </location>
</feature>
<dbReference type="PANTHER" id="PTHR30024:SF48">
    <property type="entry name" value="ABC TRANSPORTER SUBSTRATE-BINDING PROTEIN"/>
    <property type="match status" value="1"/>
</dbReference>
<protein>
    <submittedName>
        <fullName evidence="3">ABC transporter substrate-binding protein</fullName>
    </submittedName>
</protein>
<dbReference type="Pfam" id="PF09084">
    <property type="entry name" value="NMT1"/>
    <property type="match status" value="1"/>
</dbReference>
<keyword evidence="4" id="KW-1185">Reference proteome</keyword>
<dbReference type="Gene3D" id="3.40.190.10">
    <property type="entry name" value="Periplasmic binding protein-like II"/>
    <property type="match status" value="2"/>
</dbReference>
<sequence>MRGFWSKLACALMLGGAMVAGAVAAERQVVRVGILQFGTVSWELDVMQREGFAEREGVEIRIVPLALKDAANVAIQGGEVDVIANDWIWVSRMRSEGRDYVFSPYSQAVGGVSVRPDAGIASFADLKGKRLGIAGGALDKSWLLLRAYARRTVGEDAATFVRPQFAAPPLLNELVMRGELPAAMNFWHFSARLSAAGMAELITMPQILAGLGIEDALPLVGWVFSERWARANPGAIEGFLRASAAAKDLMLASDAAWEALRPLMRAENEDTFIALREGFRAGIPRADGEDGEREAERVAARVFAILAAEGGPALVGRSDALAPGTFWRRGGAQ</sequence>
<feature type="signal peptide" evidence="1">
    <location>
        <begin position="1"/>
        <end position="24"/>
    </location>
</feature>
<evidence type="ECO:0000313" key="4">
    <source>
        <dbReference type="Proteomes" id="UP001597158"/>
    </source>
</evidence>
<evidence type="ECO:0000256" key="1">
    <source>
        <dbReference type="SAM" id="SignalP"/>
    </source>
</evidence>
<reference evidence="4" key="1">
    <citation type="journal article" date="2019" name="Int. J. Syst. Evol. Microbiol.">
        <title>The Global Catalogue of Microorganisms (GCM) 10K type strain sequencing project: providing services to taxonomists for standard genome sequencing and annotation.</title>
        <authorList>
            <consortium name="The Broad Institute Genomics Platform"/>
            <consortium name="The Broad Institute Genome Sequencing Center for Infectious Disease"/>
            <person name="Wu L."/>
            <person name="Ma J."/>
        </authorList>
    </citation>
    <scope>NUCLEOTIDE SEQUENCE [LARGE SCALE GENOMIC DNA]</scope>
    <source>
        <strain evidence="4">CCUG 48884</strain>
    </source>
</reference>
<proteinExistence type="predicted"/>
<comment type="caution">
    <text evidence="3">The sequence shown here is derived from an EMBL/GenBank/DDBJ whole genome shotgun (WGS) entry which is preliminary data.</text>
</comment>
<dbReference type="PANTHER" id="PTHR30024">
    <property type="entry name" value="ALIPHATIC SULFONATES-BINDING PROTEIN-RELATED"/>
    <property type="match status" value="1"/>
</dbReference>
<feature type="domain" description="SsuA/THI5-like" evidence="2">
    <location>
        <begin position="48"/>
        <end position="252"/>
    </location>
</feature>
<organism evidence="3 4">
    <name type="scientific">Thauera mechernichensis</name>
    <dbReference type="NCBI Taxonomy" id="82788"/>
    <lineage>
        <taxon>Bacteria</taxon>
        <taxon>Pseudomonadati</taxon>
        <taxon>Pseudomonadota</taxon>
        <taxon>Betaproteobacteria</taxon>
        <taxon>Rhodocyclales</taxon>
        <taxon>Zoogloeaceae</taxon>
        <taxon>Thauera</taxon>
    </lineage>
</organism>
<keyword evidence="1" id="KW-0732">Signal</keyword>